<feature type="transmembrane region" description="Helical" evidence="2">
    <location>
        <begin position="66"/>
        <end position="84"/>
    </location>
</feature>
<reference evidence="3" key="2">
    <citation type="submission" date="2024-07" db="EMBL/GenBank/DDBJ databases">
        <title>Streptomyces haneummycinica sp. nov., a new antibiotic-producing actinobacterium isolated from marine sediment.</title>
        <authorList>
            <person name="Uemura M."/>
            <person name="Hamada M."/>
            <person name="Hirano S."/>
            <person name="Kobayashi K."/>
            <person name="Ohshiro T."/>
            <person name="Kobayashi T."/>
            <person name="Terahara T."/>
        </authorList>
    </citation>
    <scope>NUCLEOTIDE SEQUENCE</scope>
    <source>
        <strain evidence="3">KM77-8</strain>
    </source>
</reference>
<feature type="transmembrane region" description="Helical" evidence="2">
    <location>
        <begin position="126"/>
        <end position="143"/>
    </location>
</feature>
<evidence type="ECO:0008006" key="4">
    <source>
        <dbReference type="Google" id="ProtNLM"/>
    </source>
</evidence>
<protein>
    <recommendedName>
        <fullName evidence="4">Integral membrane protein</fullName>
    </recommendedName>
</protein>
<name>A0AAT9HMQ9_9ACTN</name>
<feature type="transmembrane region" description="Helical" evidence="2">
    <location>
        <begin position="155"/>
        <end position="174"/>
    </location>
</feature>
<accession>A0AAT9HMQ9</accession>
<keyword evidence="2" id="KW-0812">Transmembrane</keyword>
<keyword evidence="2" id="KW-0472">Membrane</keyword>
<organism evidence="3">
    <name type="scientific">Streptomyces haneummycinicus</name>
    <dbReference type="NCBI Taxonomy" id="3074435"/>
    <lineage>
        <taxon>Bacteria</taxon>
        <taxon>Bacillati</taxon>
        <taxon>Actinomycetota</taxon>
        <taxon>Actinomycetes</taxon>
        <taxon>Kitasatosporales</taxon>
        <taxon>Streptomycetaceae</taxon>
        <taxon>Streptomyces</taxon>
    </lineage>
</organism>
<feature type="region of interest" description="Disordered" evidence="1">
    <location>
        <begin position="175"/>
        <end position="336"/>
    </location>
</feature>
<evidence type="ECO:0000313" key="3">
    <source>
        <dbReference type="EMBL" id="BFO18594.1"/>
    </source>
</evidence>
<keyword evidence="2" id="KW-1133">Transmembrane helix</keyword>
<evidence type="ECO:0000256" key="2">
    <source>
        <dbReference type="SAM" id="Phobius"/>
    </source>
</evidence>
<dbReference type="EMBL" id="AP035768">
    <property type="protein sequence ID" value="BFO18594.1"/>
    <property type="molecule type" value="Genomic_DNA"/>
</dbReference>
<proteinExistence type="predicted"/>
<feature type="transmembrane region" description="Helical" evidence="2">
    <location>
        <begin position="42"/>
        <end position="60"/>
    </location>
</feature>
<feature type="transmembrane region" description="Helical" evidence="2">
    <location>
        <begin position="96"/>
        <end position="120"/>
    </location>
</feature>
<feature type="compositionally biased region" description="Low complexity" evidence="1">
    <location>
        <begin position="323"/>
        <end position="336"/>
    </location>
</feature>
<evidence type="ECO:0000256" key="1">
    <source>
        <dbReference type="SAM" id="MobiDB-lite"/>
    </source>
</evidence>
<reference evidence="3" key="1">
    <citation type="submission" date="2024-06" db="EMBL/GenBank/DDBJ databases">
        <authorList>
            <consortium name="consrtm"/>
            <person name="Uemura M."/>
            <person name="Terahara T."/>
        </authorList>
    </citation>
    <scope>NUCLEOTIDE SEQUENCE</scope>
    <source>
        <strain evidence="3">KM77-8</strain>
    </source>
</reference>
<feature type="compositionally biased region" description="Low complexity" evidence="1">
    <location>
        <begin position="177"/>
        <end position="201"/>
    </location>
</feature>
<dbReference type="AlphaFoldDB" id="A0AAT9HMQ9"/>
<sequence>MRRPQAFLGFSVVGVSTERTTVSTVTAPSGIAGTAAALRRLYFVRFAFAIVWALVMFTMTSEITPAGAALLVLYPLFDVGAAIYDAKVSRATGSPVLLYVNVAVSSVTAAGLAVACASGIPAVLRVWGTWAVVAGLVQLIVAVPRRGMGGQWAMILSGGISVLAGGSFIASATADGPSSATRSATPSRAPSSSSSPPCAWAARRRTPEPSADPYETLADSRNGAEPARSCRSRTGVRVFVRTGSPQHHGLGAPGTVTAQPRLRRRGPQCGPEQPTSSTAPGRSGWQRQRPPRTAAPVRAGGPVSEPGGMLSRHEHTSVLAAHRGSPPSGSRPGRRR</sequence>
<gene>
    <name evidence="3" type="ORF">SHKM778_49820</name>
</gene>